<dbReference type="Proteomes" id="UP001642464">
    <property type="component" value="Unassembled WGS sequence"/>
</dbReference>
<dbReference type="Gene3D" id="1.20.1720.10">
    <property type="entry name" value="Multidrug resistance protein D"/>
    <property type="match status" value="1"/>
</dbReference>
<accession>A0ABP0MYE5</accession>
<feature type="transmembrane region" description="Helical" evidence="1">
    <location>
        <begin position="83"/>
        <end position="102"/>
    </location>
</feature>
<protein>
    <submittedName>
        <fullName evidence="3">MFS-type transporter YdgK</fullName>
    </submittedName>
</protein>
<keyword evidence="1" id="KW-0472">Membrane</keyword>
<feature type="transmembrane region" description="Helical" evidence="1">
    <location>
        <begin position="136"/>
        <end position="157"/>
    </location>
</feature>
<feature type="transmembrane region" description="Helical" evidence="1">
    <location>
        <begin position="40"/>
        <end position="62"/>
    </location>
</feature>
<keyword evidence="4" id="KW-1185">Reference proteome</keyword>
<keyword evidence="1" id="KW-1133">Transmembrane helix</keyword>
<dbReference type="EMBL" id="CAXAMM010024669">
    <property type="protein sequence ID" value="CAK9055759.1"/>
    <property type="molecule type" value="Genomic_DNA"/>
</dbReference>
<evidence type="ECO:0000313" key="4">
    <source>
        <dbReference type="Proteomes" id="UP001642464"/>
    </source>
</evidence>
<sequence>MSFFVLALIWGILAIYSYIAMVESCPDQEHDDYLKDVLRILDPHLLCLLLTESCMMGAYLTFNANVSYFAQVMFHQSTMTTSVIMLTFGALNGLGLIISKALELGSILRVAKIAVSLYAFTGIISFALGSFFSDFIWAYLVGSFLQASTITMALVSVNVLFFEPLRDCAGIAASFEICAKSVIPCFFSVMSTQALIQFQAKGLIQFQAAACMASGLVFSCYVLWPPDWATDPSEKQPHDSPKSGY</sequence>
<feature type="transmembrane region" description="Helical" evidence="1">
    <location>
        <begin position="108"/>
        <end position="129"/>
    </location>
</feature>
<feature type="signal peptide" evidence="2">
    <location>
        <begin position="1"/>
        <end position="24"/>
    </location>
</feature>
<name>A0ABP0MYE5_9DINO</name>
<keyword evidence="1" id="KW-0812">Transmembrane</keyword>
<keyword evidence="2" id="KW-0732">Signal</keyword>
<dbReference type="SUPFAM" id="SSF103473">
    <property type="entry name" value="MFS general substrate transporter"/>
    <property type="match status" value="1"/>
</dbReference>
<proteinExistence type="predicted"/>
<evidence type="ECO:0000256" key="2">
    <source>
        <dbReference type="SAM" id="SignalP"/>
    </source>
</evidence>
<dbReference type="InterPro" id="IPR036259">
    <property type="entry name" value="MFS_trans_sf"/>
</dbReference>
<evidence type="ECO:0000313" key="3">
    <source>
        <dbReference type="EMBL" id="CAK9055759.1"/>
    </source>
</evidence>
<feature type="transmembrane region" description="Helical" evidence="1">
    <location>
        <begin position="169"/>
        <end position="190"/>
    </location>
</feature>
<organism evidence="3 4">
    <name type="scientific">Durusdinium trenchii</name>
    <dbReference type="NCBI Taxonomy" id="1381693"/>
    <lineage>
        <taxon>Eukaryota</taxon>
        <taxon>Sar</taxon>
        <taxon>Alveolata</taxon>
        <taxon>Dinophyceae</taxon>
        <taxon>Suessiales</taxon>
        <taxon>Symbiodiniaceae</taxon>
        <taxon>Durusdinium</taxon>
    </lineage>
</organism>
<gene>
    <name evidence="3" type="ORF">SCF082_LOCUS30108</name>
</gene>
<evidence type="ECO:0000256" key="1">
    <source>
        <dbReference type="SAM" id="Phobius"/>
    </source>
</evidence>
<feature type="chain" id="PRO_5047166320" evidence="2">
    <location>
        <begin position="25"/>
        <end position="245"/>
    </location>
</feature>
<feature type="transmembrane region" description="Helical" evidence="1">
    <location>
        <begin position="202"/>
        <end position="224"/>
    </location>
</feature>
<comment type="caution">
    <text evidence="3">The sequence shown here is derived from an EMBL/GenBank/DDBJ whole genome shotgun (WGS) entry which is preliminary data.</text>
</comment>
<reference evidence="3 4" key="1">
    <citation type="submission" date="2024-02" db="EMBL/GenBank/DDBJ databases">
        <authorList>
            <person name="Chen Y."/>
            <person name="Shah S."/>
            <person name="Dougan E. K."/>
            <person name="Thang M."/>
            <person name="Chan C."/>
        </authorList>
    </citation>
    <scope>NUCLEOTIDE SEQUENCE [LARGE SCALE GENOMIC DNA]</scope>
</reference>